<name>A0A135L155_9BACI</name>
<dbReference type="Pfam" id="PF02384">
    <property type="entry name" value="N6_Mtase"/>
    <property type="match status" value="1"/>
</dbReference>
<dbReference type="GO" id="GO:0009307">
    <property type="term" value="P:DNA restriction-modification system"/>
    <property type="evidence" value="ECO:0007669"/>
    <property type="project" value="UniProtKB-KW"/>
</dbReference>
<dbReference type="InterPro" id="IPR029063">
    <property type="entry name" value="SAM-dependent_MTases_sf"/>
</dbReference>
<evidence type="ECO:0000256" key="7">
    <source>
        <dbReference type="ARBA" id="ARBA00047942"/>
    </source>
</evidence>
<accession>A0A135L155</accession>
<proteinExistence type="inferred from homology"/>
<evidence type="ECO:0000256" key="4">
    <source>
        <dbReference type="ARBA" id="ARBA00022679"/>
    </source>
</evidence>
<dbReference type="InterPro" id="IPR002052">
    <property type="entry name" value="DNA_methylase_N6_adenine_CS"/>
</dbReference>
<evidence type="ECO:0000256" key="6">
    <source>
        <dbReference type="ARBA" id="ARBA00022747"/>
    </source>
</evidence>
<dbReference type="Gene3D" id="1.20.1260.30">
    <property type="match status" value="1"/>
</dbReference>
<evidence type="ECO:0000256" key="3">
    <source>
        <dbReference type="ARBA" id="ARBA00022603"/>
    </source>
</evidence>
<dbReference type="PANTHER" id="PTHR42998">
    <property type="entry name" value="TYPE I RESTRICTION ENZYME HINDVIIP M PROTEIN-RELATED"/>
    <property type="match status" value="1"/>
</dbReference>
<dbReference type="STRING" id="1413211.U473_00390"/>
<comment type="catalytic activity">
    <reaction evidence="7">
        <text>a 2'-deoxyadenosine in DNA + S-adenosyl-L-methionine = an N(6)-methyl-2'-deoxyadenosine in DNA + S-adenosyl-L-homocysteine + H(+)</text>
        <dbReference type="Rhea" id="RHEA:15197"/>
        <dbReference type="Rhea" id="RHEA-COMP:12418"/>
        <dbReference type="Rhea" id="RHEA-COMP:12419"/>
        <dbReference type="ChEBI" id="CHEBI:15378"/>
        <dbReference type="ChEBI" id="CHEBI:57856"/>
        <dbReference type="ChEBI" id="CHEBI:59789"/>
        <dbReference type="ChEBI" id="CHEBI:90615"/>
        <dbReference type="ChEBI" id="CHEBI:90616"/>
        <dbReference type="EC" id="2.1.1.72"/>
    </reaction>
</comment>
<dbReference type="InterPro" id="IPR052916">
    <property type="entry name" value="Type-I_RE_MTase_Subunit"/>
</dbReference>
<dbReference type="GO" id="GO:0032259">
    <property type="term" value="P:methylation"/>
    <property type="evidence" value="ECO:0007669"/>
    <property type="project" value="UniProtKB-KW"/>
</dbReference>
<dbReference type="PROSITE" id="PS00092">
    <property type="entry name" value="N6_MTASE"/>
    <property type="match status" value="1"/>
</dbReference>
<reference evidence="10 11" key="1">
    <citation type="submission" date="2016-02" db="EMBL/GenBank/DDBJ databases">
        <title>Draft Genome for Tepidibacillus decaturensis nov. sp. Strain Z9, an Anaerobic, Moderately Thermophilic and Heterotrophic Bacterium from Deep Subsurface of the Illinois Basin, USA.</title>
        <authorList>
            <person name="Dong Y."/>
            <person name="Chang J.Y."/>
            <person name="Sanford R."/>
            <person name="Fouke B.W."/>
        </authorList>
    </citation>
    <scope>NUCLEOTIDE SEQUENCE [LARGE SCALE GENOMIC DNA]</scope>
    <source>
        <strain evidence="10 11">Z9</strain>
    </source>
</reference>
<dbReference type="GO" id="GO:0003677">
    <property type="term" value="F:DNA binding"/>
    <property type="evidence" value="ECO:0007669"/>
    <property type="project" value="InterPro"/>
</dbReference>
<keyword evidence="3 10" id="KW-0489">Methyltransferase</keyword>
<evidence type="ECO:0000313" key="10">
    <source>
        <dbReference type="EMBL" id="KXG42675.1"/>
    </source>
</evidence>
<dbReference type="InterPro" id="IPR038333">
    <property type="entry name" value="T1MK-like_N_sf"/>
</dbReference>
<dbReference type="Pfam" id="PF12161">
    <property type="entry name" value="HsdM_N"/>
    <property type="match status" value="1"/>
</dbReference>
<dbReference type="EC" id="2.1.1.72" evidence="2"/>
<feature type="domain" description="N6 adenine-specific DNA methyltransferase N-terminal" evidence="9">
    <location>
        <begin position="9"/>
        <end position="135"/>
    </location>
</feature>
<keyword evidence="11" id="KW-1185">Reference proteome</keyword>
<evidence type="ECO:0000259" key="9">
    <source>
        <dbReference type="Pfam" id="PF12161"/>
    </source>
</evidence>
<dbReference type="PANTHER" id="PTHR42998:SF1">
    <property type="entry name" value="TYPE I RESTRICTION ENZYME HINDI METHYLASE SUBUNIT"/>
    <property type="match status" value="1"/>
</dbReference>
<dbReference type="InterPro" id="IPR022749">
    <property type="entry name" value="D12N6_MeTrfase_N"/>
</dbReference>
<dbReference type="InterPro" id="IPR003356">
    <property type="entry name" value="DNA_methylase_A-5"/>
</dbReference>
<comment type="similarity">
    <text evidence="1">Belongs to the N(4)/N(6)-methyltransferase family.</text>
</comment>
<dbReference type="GO" id="GO:0008170">
    <property type="term" value="F:N-methyltransferase activity"/>
    <property type="evidence" value="ECO:0007669"/>
    <property type="project" value="InterPro"/>
</dbReference>
<comment type="caution">
    <text evidence="10">The sequence shown here is derived from an EMBL/GenBank/DDBJ whole genome shotgun (WGS) entry which is preliminary data.</text>
</comment>
<dbReference type="OrthoDB" id="9814572at2"/>
<evidence type="ECO:0000256" key="5">
    <source>
        <dbReference type="ARBA" id="ARBA00022691"/>
    </source>
</evidence>
<sequence length="500" mass="57201">MATVNLGFENNLWEMADKLRGNIEASEYKHVVLGLIFLKYISDAFEERYNELVAEGEGFEEDIDAYTEENIFFVPKEARWEYIKANAKQPTIGQIIDEAMIAIEKENASLKGVLPKNYARPEIDKTKLGELIDLFSFKVGDKEARAKDVLGRVYEYFLGKFGSSEGEFYTPPSIVKLLVEMIEPYKGRVYDPCCGSGGMFVQSQRFVEEHSGRKDDIHIFGQEYTATTWRLCKMNLAIRGIDGNLGERDADTFSNDLHKMLKADYILANPPFNIKDWGANRLTDDVRWKYGMPPAGNANYAWIQHIISKLSPNGVAGFVMANGSMSTTTTSEAEIRKNIIEDKLVDCIITLPPNLFYNVTIPACLWFLTKNKKSAGRDRSNEILFIDARKMGTMVDRKHRELDYETEIKYIADIYHKWKKGEGYEDIKGFCKSATLDEVRSHEYILTPGRYVGIEERVDDGEPFDEKMTRLTGELAEMFAKRKSLEEEIRKRLGAIGYEF</sequence>
<dbReference type="PRINTS" id="PR00507">
    <property type="entry name" value="N12N6MTFRASE"/>
</dbReference>
<dbReference type="RefSeq" id="WP_068722357.1">
    <property type="nucleotide sequence ID" value="NZ_LSKU01000001.1"/>
</dbReference>
<keyword evidence="4" id="KW-0808">Transferase</keyword>
<evidence type="ECO:0000256" key="2">
    <source>
        <dbReference type="ARBA" id="ARBA00011900"/>
    </source>
</evidence>
<keyword evidence="5" id="KW-0949">S-adenosyl-L-methionine</keyword>
<gene>
    <name evidence="10" type="ORF">U473_00390</name>
</gene>
<protein>
    <recommendedName>
        <fullName evidence="2">site-specific DNA-methyltransferase (adenine-specific)</fullName>
        <ecNumber evidence="2">2.1.1.72</ecNumber>
    </recommendedName>
</protein>
<evidence type="ECO:0000313" key="11">
    <source>
        <dbReference type="Proteomes" id="UP000070352"/>
    </source>
</evidence>
<keyword evidence="6" id="KW-0680">Restriction system</keyword>
<organism evidence="10 11">
    <name type="scientific">Tepidibacillus decaturensis</name>
    <dbReference type="NCBI Taxonomy" id="1413211"/>
    <lineage>
        <taxon>Bacteria</taxon>
        <taxon>Bacillati</taxon>
        <taxon>Bacillota</taxon>
        <taxon>Bacilli</taxon>
        <taxon>Bacillales</taxon>
        <taxon>Bacillaceae</taxon>
        <taxon>Tepidibacillus</taxon>
    </lineage>
</organism>
<feature type="domain" description="DNA methylase adenine-specific" evidence="8">
    <location>
        <begin position="146"/>
        <end position="457"/>
    </location>
</feature>
<dbReference type="Gene3D" id="3.40.50.150">
    <property type="entry name" value="Vaccinia Virus protein VP39"/>
    <property type="match status" value="1"/>
</dbReference>
<dbReference type="EMBL" id="LSKU01000001">
    <property type="protein sequence ID" value="KXG42675.1"/>
    <property type="molecule type" value="Genomic_DNA"/>
</dbReference>
<evidence type="ECO:0000256" key="1">
    <source>
        <dbReference type="ARBA" id="ARBA00006594"/>
    </source>
</evidence>
<dbReference type="SUPFAM" id="SSF53335">
    <property type="entry name" value="S-adenosyl-L-methionine-dependent methyltransferases"/>
    <property type="match status" value="1"/>
</dbReference>
<dbReference type="REBASE" id="150164">
    <property type="entry name" value="M.TdeZ9ORF380P"/>
</dbReference>
<dbReference type="Proteomes" id="UP000070352">
    <property type="component" value="Unassembled WGS sequence"/>
</dbReference>
<dbReference type="GO" id="GO:0009007">
    <property type="term" value="F:site-specific DNA-methyltransferase (adenine-specific) activity"/>
    <property type="evidence" value="ECO:0007669"/>
    <property type="project" value="UniProtKB-EC"/>
</dbReference>
<evidence type="ECO:0000259" key="8">
    <source>
        <dbReference type="Pfam" id="PF02384"/>
    </source>
</evidence>
<dbReference type="AlphaFoldDB" id="A0A135L155"/>